<dbReference type="EMBL" id="JANBOI010001010">
    <property type="protein sequence ID" value="KAJ1727699.1"/>
    <property type="molecule type" value="Genomic_DNA"/>
</dbReference>
<evidence type="ECO:0000256" key="3">
    <source>
        <dbReference type="ARBA" id="ARBA00022679"/>
    </source>
</evidence>
<comment type="catalytic activity">
    <reaction evidence="1">
        <text>S-ubiquitinyl-[E2 ubiquitin-conjugating enzyme]-L-cysteine + [acceptor protein]-L-lysine = [E2 ubiquitin-conjugating enzyme]-L-cysteine + N(6)-ubiquitinyl-[acceptor protein]-L-lysine.</text>
        <dbReference type="EC" id="2.3.2.26"/>
    </reaction>
</comment>
<dbReference type="GO" id="GO:0061630">
    <property type="term" value="F:ubiquitin protein ligase activity"/>
    <property type="evidence" value="ECO:0007669"/>
    <property type="project" value="UniProtKB-EC"/>
</dbReference>
<keyword evidence="8" id="KW-1185">Reference proteome</keyword>
<evidence type="ECO:0000313" key="7">
    <source>
        <dbReference type="EMBL" id="KAJ1727699.1"/>
    </source>
</evidence>
<evidence type="ECO:0000256" key="4">
    <source>
        <dbReference type="ARBA" id="ARBA00022786"/>
    </source>
</evidence>
<dbReference type="Gene3D" id="3.30.2160.10">
    <property type="entry name" value="Hect, E3 ligase catalytic domain"/>
    <property type="match status" value="1"/>
</dbReference>
<feature type="domain" description="HECT" evidence="6">
    <location>
        <begin position="7"/>
        <end position="107"/>
    </location>
</feature>
<dbReference type="Proteomes" id="UP001143981">
    <property type="component" value="Unassembled WGS sequence"/>
</dbReference>
<dbReference type="SUPFAM" id="SSF56204">
    <property type="entry name" value="Hect, E3 ligase catalytic domain"/>
    <property type="match status" value="1"/>
</dbReference>
<evidence type="ECO:0000256" key="5">
    <source>
        <dbReference type="PROSITE-ProRule" id="PRU00104"/>
    </source>
</evidence>
<organism evidence="7 8">
    <name type="scientific">Coemansia biformis</name>
    <dbReference type="NCBI Taxonomy" id="1286918"/>
    <lineage>
        <taxon>Eukaryota</taxon>
        <taxon>Fungi</taxon>
        <taxon>Fungi incertae sedis</taxon>
        <taxon>Zoopagomycota</taxon>
        <taxon>Kickxellomycotina</taxon>
        <taxon>Kickxellomycetes</taxon>
        <taxon>Kickxellales</taxon>
        <taxon>Kickxellaceae</taxon>
        <taxon>Coemansia</taxon>
    </lineage>
</organism>
<dbReference type="InterPro" id="IPR044611">
    <property type="entry name" value="E3A/B/C-like"/>
</dbReference>
<dbReference type="AlphaFoldDB" id="A0A9W8CWS0"/>
<reference evidence="7" key="1">
    <citation type="submission" date="2022-07" db="EMBL/GenBank/DDBJ databases">
        <title>Phylogenomic reconstructions and comparative analyses of Kickxellomycotina fungi.</title>
        <authorList>
            <person name="Reynolds N.K."/>
            <person name="Stajich J.E."/>
            <person name="Barry K."/>
            <person name="Grigoriev I.V."/>
            <person name="Crous P."/>
            <person name="Smith M.E."/>
        </authorList>
    </citation>
    <scope>NUCLEOTIDE SEQUENCE</scope>
    <source>
        <strain evidence="7">BCRC 34381</strain>
    </source>
</reference>
<dbReference type="OrthoDB" id="8068875at2759"/>
<dbReference type="GO" id="GO:0000209">
    <property type="term" value="P:protein polyubiquitination"/>
    <property type="evidence" value="ECO:0007669"/>
    <property type="project" value="InterPro"/>
</dbReference>
<evidence type="ECO:0000256" key="1">
    <source>
        <dbReference type="ARBA" id="ARBA00000885"/>
    </source>
</evidence>
<dbReference type="PANTHER" id="PTHR45700">
    <property type="entry name" value="UBIQUITIN-PROTEIN LIGASE E3C"/>
    <property type="match status" value="1"/>
</dbReference>
<name>A0A9W8CWS0_9FUNG</name>
<dbReference type="EC" id="2.3.2.26" evidence="2"/>
<dbReference type="Gene3D" id="3.90.1750.10">
    <property type="entry name" value="Hect, E3 ligase catalytic domains"/>
    <property type="match status" value="1"/>
</dbReference>
<dbReference type="PROSITE" id="PS50237">
    <property type="entry name" value="HECT"/>
    <property type="match status" value="1"/>
</dbReference>
<accession>A0A9W8CWS0</accession>
<comment type="caution">
    <text evidence="7">The sequence shown here is derived from an EMBL/GenBank/DDBJ whole genome shotgun (WGS) entry which is preliminary data.</text>
</comment>
<evidence type="ECO:0000259" key="6">
    <source>
        <dbReference type="PROSITE" id="PS50237"/>
    </source>
</evidence>
<evidence type="ECO:0000256" key="2">
    <source>
        <dbReference type="ARBA" id="ARBA00012485"/>
    </source>
</evidence>
<dbReference type="InterPro" id="IPR035983">
    <property type="entry name" value="Hect_E3_ubiquitin_ligase"/>
</dbReference>
<sequence>MDMLSAGMGHLRFPLKVRFVAGGEDGVDMGGVQKELFAVLLPQLLSPERGLFVFANNSSATDSGIESTGGMGGDLLWPNAASPHELRSFELVGALLGVAFVNGISLDSATAPLAPLLVRQLAYGGYGENASQWPLDLLMDSVGQSFPGLVSGLQQLLDWDEPTMGSIEDVFCRSFDITVPDPLQLWM</sequence>
<evidence type="ECO:0000313" key="8">
    <source>
        <dbReference type="Proteomes" id="UP001143981"/>
    </source>
</evidence>
<comment type="caution">
    <text evidence="5">Lacks conserved residue(s) required for the propagation of feature annotation.</text>
</comment>
<gene>
    <name evidence="7" type="ORF">LPJ61_004436</name>
</gene>
<dbReference type="InterPro" id="IPR000569">
    <property type="entry name" value="HECT_dom"/>
</dbReference>
<proteinExistence type="predicted"/>
<keyword evidence="4 5" id="KW-0833">Ubl conjugation pathway</keyword>
<protein>
    <recommendedName>
        <fullName evidence="2">HECT-type E3 ubiquitin transferase</fullName>
        <ecNumber evidence="2">2.3.2.26</ecNumber>
    </recommendedName>
</protein>
<feature type="non-terminal residue" evidence="7">
    <location>
        <position position="187"/>
    </location>
</feature>
<keyword evidence="3" id="KW-0808">Transferase</keyword>